<evidence type="ECO:0000256" key="2">
    <source>
        <dbReference type="SAM" id="Phobius"/>
    </source>
</evidence>
<keyword evidence="1" id="KW-1188">Viral release from host cell</keyword>
<keyword evidence="5" id="KW-1185">Reference proteome</keyword>
<dbReference type="EMBL" id="JACIDU010000003">
    <property type="protein sequence ID" value="MBB4102402.1"/>
    <property type="molecule type" value="Genomic_DNA"/>
</dbReference>
<gene>
    <name evidence="4" type="ORF">GGQ66_000937</name>
</gene>
<dbReference type="AlphaFoldDB" id="A0A7W6JZI0"/>
<keyword evidence="2" id="KW-1133">Transmembrane helix</keyword>
<accession>A0A7W6JZI0</accession>
<dbReference type="Pfam" id="PF10145">
    <property type="entry name" value="PhageMin_Tail"/>
    <property type="match status" value="1"/>
</dbReference>
<feature type="transmembrane region" description="Helical" evidence="2">
    <location>
        <begin position="669"/>
        <end position="689"/>
    </location>
</feature>
<evidence type="ECO:0000313" key="4">
    <source>
        <dbReference type="EMBL" id="MBB4102402.1"/>
    </source>
</evidence>
<evidence type="ECO:0000313" key="5">
    <source>
        <dbReference type="Proteomes" id="UP000584824"/>
    </source>
</evidence>
<dbReference type="Proteomes" id="UP000584824">
    <property type="component" value="Unassembled WGS sequence"/>
</dbReference>
<keyword evidence="2" id="KW-0472">Membrane</keyword>
<evidence type="ECO:0000256" key="1">
    <source>
        <dbReference type="ARBA" id="ARBA00022612"/>
    </source>
</evidence>
<feature type="transmembrane region" description="Helical" evidence="2">
    <location>
        <begin position="635"/>
        <end position="657"/>
    </location>
</feature>
<feature type="transmembrane region" description="Helical" evidence="2">
    <location>
        <begin position="612"/>
        <end position="629"/>
    </location>
</feature>
<dbReference type="PANTHER" id="PTHR37813:SF1">
    <property type="entry name" value="FELS-2 PROPHAGE PROTEIN"/>
    <property type="match status" value="1"/>
</dbReference>
<dbReference type="RefSeq" id="WP_183789933.1">
    <property type="nucleotide sequence ID" value="NZ_JACIDU010000003.1"/>
</dbReference>
<dbReference type="PANTHER" id="PTHR37813">
    <property type="entry name" value="FELS-2 PROPHAGE PROTEIN"/>
    <property type="match status" value="1"/>
</dbReference>
<organism evidence="4 5">
    <name type="scientific">Allorhizobium borbori</name>
    <dbReference type="NCBI Taxonomy" id="485907"/>
    <lineage>
        <taxon>Bacteria</taxon>
        <taxon>Pseudomonadati</taxon>
        <taxon>Pseudomonadota</taxon>
        <taxon>Alphaproteobacteria</taxon>
        <taxon>Hyphomicrobiales</taxon>
        <taxon>Rhizobiaceae</taxon>
        <taxon>Rhizobium/Agrobacterium group</taxon>
        <taxon>Allorhizobium</taxon>
    </lineage>
</organism>
<name>A0A7W6JZI0_9HYPH</name>
<protein>
    <submittedName>
        <fullName evidence="4">Outer membrane murein-binding lipoprotein Lpp</fullName>
    </submittedName>
</protein>
<keyword evidence="2" id="KW-0812">Transmembrane</keyword>
<reference evidence="4 5" key="1">
    <citation type="submission" date="2020-08" db="EMBL/GenBank/DDBJ databases">
        <title>Genomic Encyclopedia of Type Strains, Phase IV (KMG-IV): sequencing the most valuable type-strain genomes for metagenomic binning, comparative biology and taxonomic classification.</title>
        <authorList>
            <person name="Goeker M."/>
        </authorList>
    </citation>
    <scope>NUCLEOTIDE SEQUENCE [LARGE SCALE GENOMIC DNA]</scope>
    <source>
        <strain evidence="4 5">DSM 26385</strain>
    </source>
</reference>
<evidence type="ECO:0000259" key="3">
    <source>
        <dbReference type="Pfam" id="PF10145"/>
    </source>
</evidence>
<feature type="transmembrane region" description="Helical" evidence="2">
    <location>
        <begin position="584"/>
        <end position="605"/>
    </location>
</feature>
<keyword evidence="4" id="KW-0449">Lipoprotein</keyword>
<dbReference type="InterPro" id="IPR010090">
    <property type="entry name" value="Phage_tape_meas"/>
</dbReference>
<comment type="caution">
    <text evidence="4">The sequence shown here is derived from an EMBL/GenBank/DDBJ whole genome shotgun (WGS) entry which is preliminary data.</text>
</comment>
<sequence>MTQPIINAKIRFQGLDEIKASFASISADFERAADRMSDAGKKVGDGLSKSVGVANTTLRTTGTVGVRSFGLMKNAVGGLTTIIKTSSSMVTELGKAAVNASGKIATLGVGAVAAVNGFGIKVGSSISEMGKLARAAGVSTETFSRLASATRLAGGSVTDITTGLQSLSDRIIDASKGGASEAYFKQIGVSVRDLNGEIKSTDQILDEVADGLKAIPKDNLRASAAVDLFGTSATKLLPILEDGAEGLRKYSAQADQYGTTVTEAQSKQASDLIAKSRKVREALIGISYKVGDALLPQLTKNSEKTAAFLAKSGDRIAKIVGDAAANITSLSADIARAFMGDIGKIERGWVRKLVPALSTVKDVLADVLDIIGGKTATRATWLNDVWKALNSASAAAWSLAQAIVAAAGYGESQFPTLAEIAATVAVAFDNLRQGMSGEKGEYSMPWAGKIGETIRSLGIAVGAVAGVIVNYRDEIATAVAFIASAFSDLVVAVATLLNGDQIAKENPFAFLGPIADWVKQHRDTIVNLFKNLPNDIVVAVTTVKDIFVTFYKGLDAVAKALGLDSGVQLGLVFLILHLTKATAIFQTIATAISTTLFIVNGFAGVLRSVGQLIFSAIIPALTWLTTLFVGATAPMWVMIGAATAIAVAIAGIGYVVYQFRDEVWAVLKWVFGTLWSAMKGIVQTILHPVETFKSAIRSIAEWFGLIDPVEISKPFEEAGDRILDASGKTVERVEKDHAAMEKAAADSRQEMEKAFGTIKDKGSEAFGGVTENVKELKAEISTAATESTSKWDAMFASGKDAASGATASMGDQLRKLQQQYGLTGEQMKTSAMDTTSKVSEQLADLRKEYGLTSEQMGAAISDTVGVMDEKQIAAIKAAQDRMSSLDVSLPDLSMPTSLGTAGLDAAKKKLDELVKSGAKLPEGLGGTLKTSFGDVKDATADAVDSAKEAMAEMPDTFADFGDRARDALTDGMEKAGTAADYVETQTAKAVASMKTMWDSSDEYQAAAFEKTKSTWSRMTDFFREQVDATRIVFHGLWRSFDLAPALAYSDVTDSFEGLFPYFDDLATQIGDRFRALWRAITAEASDAVGRISETIPSFGTQGSIGSADKSPRLATGGIIRGPGGPVGDKIRAWLSSGEGVVNARAVTHYGENFIHGLNNLMIPRTHFATGGIAGQMVPASSGMENMGSWNLALGGQRIGQVFAERDAVRAVNRAMNRSAAASRGPAARWKRS</sequence>
<feature type="domain" description="Phage tail tape measure protein" evidence="3">
    <location>
        <begin position="67"/>
        <end position="230"/>
    </location>
</feature>
<proteinExistence type="predicted"/>